<dbReference type="InterPro" id="IPR012910">
    <property type="entry name" value="Plug_dom"/>
</dbReference>
<comment type="subcellular location">
    <subcellularLocation>
        <location evidence="1 7">Cell outer membrane</location>
        <topology evidence="1 7">Multi-pass membrane protein</topology>
    </subcellularLocation>
</comment>
<keyword evidence="3 7" id="KW-1134">Transmembrane beta strand</keyword>
<dbReference type="Gene3D" id="2.60.40.1120">
    <property type="entry name" value="Carboxypeptidase-like, regulatory domain"/>
    <property type="match status" value="1"/>
</dbReference>
<keyword evidence="2 7" id="KW-0813">Transport</keyword>
<dbReference type="Proteomes" id="UP001589585">
    <property type="component" value="Unassembled WGS sequence"/>
</dbReference>
<evidence type="ECO:0000256" key="2">
    <source>
        <dbReference type="ARBA" id="ARBA00022448"/>
    </source>
</evidence>
<dbReference type="EMBL" id="JBHMFC010000034">
    <property type="protein sequence ID" value="MFB9056880.1"/>
    <property type="molecule type" value="Genomic_DNA"/>
</dbReference>
<evidence type="ECO:0000259" key="10">
    <source>
        <dbReference type="Pfam" id="PF07715"/>
    </source>
</evidence>
<keyword evidence="4 7" id="KW-0812">Transmembrane</keyword>
<feature type="signal peptide" evidence="9">
    <location>
        <begin position="1"/>
        <end position="24"/>
    </location>
</feature>
<evidence type="ECO:0000256" key="6">
    <source>
        <dbReference type="ARBA" id="ARBA00023237"/>
    </source>
</evidence>
<dbReference type="InterPro" id="IPR008969">
    <property type="entry name" value="CarboxyPept-like_regulatory"/>
</dbReference>
<evidence type="ECO:0000256" key="1">
    <source>
        <dbReference type="ARBA" id="ARBA00004571"/>
    </source>
</evidence>
<keyword evidence="5 7" id="KW-0472">Membrane</keyword>
<evidence type="ECO:0000256" key="4">
    <source>
        <dbReference type="ARBA" id="ARBA00022692"/>
    </source>
</evidence>
<evidence type="ECO:0000256" key="7">
    <source>
        <dbReference type="PROSITE-ProRule" id="PRU01360"/>
    </source>
</evidence>
<protein>
    <submittedName>
        <fullName evidence="11">SusC/RagA family TonB-linked outer membrane protein</fullName>
    </submittedName>
</protein>
<dbReference type="Pfam" id="PF13715">
    <property type="entry name" value="CarbopepD_reg_2"/>
    <property type="match status" value="1"/>
</dbReference>
<evidence type="ECO:0000256" key="8">
    <source>
        <dbReference type="SAM" id="MobiDB-lite"/>
    </source>
</evidence>
<comment type="similarity">
    <text evidence="7">Belongs to the TonB-dependent receptor family.</text>
</comment>
<evidence type="ECO:0000256" key="3">
    <source>
        <dbReference type="ARBA" id="ARBA00022452"/>
    </source>
</evidence>
<feature type="domain" description="TonB-dependent receptor plug" evidence="10">
    <location>
        <begin position="117"/>
        <end position="225"/>
    </location>
</feature>
<comment type="caution">
    <text evidence="11">The sequence shown here is derived from an EMBL/GenBank/DDBJ whole genome shotgun (WGS) entry which is preliminary data.</text>
</comment>
<sequence>MKSSFRKRLFFAVSVILLSTTVYAQNSTVTGTVTDEENMPLPGATVLIQGTNKGTTTDFDGKYTLNFGGKKTLVISYLGYATKEIKIGDKSIINVQLLADASQLNEVVVIGYGEVKRKDLTGSVSSLDVGDVNRAPVASLDQAMAGRIAGVQATSSQGRPGSGSNIKIRGTGSLTQSSSPLYVIDGFPIEDFDVSSLDQADIASMEVLKGPSAVAIYGARGGNGVILITSRDGVRGKTEVSYNAFYGFNEISNRIDVLSPYEFVNLRYDVDPVQAANQYGPSNLYLNADGNSIKGIDWQEEVFRDTEVQSHNVSINGGAADTRYNLSLSSYGSDGLLQNSGFDRTYIKLKLDQKISKKLKAGANVSYTTTEVTGTHTSTNILNPDGGSSNARFNLLKDIIQGRPTGGLFYTNEELLLSPEDPDTEEGAPISNPIVNSLTQKRVDKKNYLLFNGFLSYKIVNNLELKVTGGIRQLNRKRENFDEVNSAFQRRNGYTRGEIRVSDQTNSLISSTLTYRNKFNDHSLTAMLGFDYQNRVESYVIASGSNFPEPNLGVDDLGSATEAGFPQSYKSPTDVLSSLFYRISYGFKSKYLATATLRRDGSSKFGANNKYGLFPSFGGAWRFSDESFLKDFKPLSDGKFRVEWGQVGNNRIPAFVSSAILNSTTYGENNGITAGVAPSNLANPDIKWEAQEQVNFGVDLGFFNDRITLNADWYRKTSRDLLLKAPTPASSGFQDVYRNIGEIQNEGLELALNTQNLKGGAFTWDSNINLTFPKSKTISLVESDILYSSSSWSSSNVSQDAFANDYITEVGQPFGLMYGFVDNGLYRAEDFDGDGKPFVEVSFNDEKLGYRKYVDLNGDGVINDDDKKVIGNPEPKFFGGFSNNFAYKGFDLNVFFQWSYGNDIYNANRILWTSNLKSHRNFIPEIINRWKDTNTPEQNAAATFRDINDNSEVLTSQYIEDGSYLRLKTVSLGYTFNKKWINKIGMQRFRIYVTGQDLFTWTSYTGFDPEVSTRGGGLTSGVDFGAYPRSKTFIGGLSATF</sequence>
<evidence type="ECO:0000313" key="12">
    <source>
        <dbReference type="Proteomes" id="UP001589585"/>
    </source>
</evidence>
<evidence type="ECO:0000313" key="11">
    <source>
        <dbReference type="EMBL" id="MFB9056880.1"/>
    </source>
</evidence>
<keyword evidence="12" id="KW-1185">Reference proteome</keyword>
<dbReference type="NCBIfam" id="TIGR04057">
    <property type="entry name" value="SusC_RagA_signa"/>
    <property type="match status" value="1"/>
</dbReference>
<organism evidence="11 12">
    <name type="scientific">Mariniflexile ostreae</name>
    <dbReference type="NCBI Taxonomy" id="1520892"/>
    <lineage>
        <taxon>Bacteria</taxon>
        <taxon>Pseudomonadati</taxon>
        <taxon>Bacteroidota</taxon>
        <taxon>Flavobacteriia</taxon>
        <taxon>Flavobacteriales</taxon>
        <taxon>Flavobacteriaceae</taxon>
        <taxon>Mariniflexile</taxon>
    </lineage>
</organism>
<keyword evidence="6 7" id="KW-0998">Cell outer membrane</keyword>
<dbReference type="Gene3D" id="2.170.130.10">
    <property type="entry name" value="TonB-dependent receptor, plug domain"/>
    <property type="match status" value="1"/>
</dbReference>
<dbReference type="NCBIfam" id="TIGR04056">
    <property type="entry name" value="OMP_RagA_SusC"/>
    <property type="match status" value="1"/>
</dbReference>
<dbReference type="PROSITE" id="PS52016">
    <property type="entry name" value="TONB_DEPENDENT_REC_3"/>
    <property type="match status" value="1"/>
</dbReference>
<evidence type="ECO:0000256" key="5">
    <source>
        <dbReference type="ARBA" id="ARBA00023136"/>
    </source>
</evidence>
<proteinExistence type="inferred from homology"/>
<dbReference type="SUPFAM" id="SSF56935">
    <property type="entry name" value="Porins"/>
    <property type="match status" value="1"/>
</dbReference>
<gene>
    <name evidence="11" type="ORF">ACFFU9_09015</name>
</gene>
<dbReference type="InterPro" id="IPR036942">
    <property type="entry name" value="Beta-barrel_TonB_sf"/>
</dbReference>
<keyword evidence="9" id="KW-0732">Signal</keyword>
<feature type="compositionally biased region" description="Polar residues" evidence="8">
    <location>
        <begin position="152"/>
        <end position="165"/>
    </location>
</feature>
<evidence type="ECO:0000256" key="9">
    <source>
        <dbReference type="SAM" id="SignalP"/>
    </source>
</evidence>
<dbReference type="InterPro" id="IPR039426">
    <property type="entry name" value="TonB-dep_rcpt-like"/>
</dbReference>
<dbReference type="Gene3D" id="2.40.170.20">
    <property type="entry name" value="TonB-dependent receptor, beta-barrel domain"/>
    <property type="match status" value="1"/>
</dbReference>
<feature type="chain" id="PRO_5045375973" evidence="9">
    <location>
        <begin position="25"/>
        <end position="1041"/>
    </location>
</feature>
<feature type="region of interest" description="Disordered" evidence="8">
    <location>
        <begin position="152"/>
        <end position="172"/>
    </location>
</feature>
<dbReference type="Pfam" id="PF07715">
    <property type="entry name" value="Plug"/>
    <property type="match status" value="1"/>
</dbReference>
<dbReference type="InterPro" id="IPR023997">
    <property type="entry name" value="TonB-dep_OMP_SusC/RagA_CS"/>
</dbReference>
<dbReference type="InterPro" id="IPR037066">
    <property type="entry name" value="Plug_dom_sf"/>
</dbReference>
<name>A0ABV5FBR3_9FLAO</name>
<dbReference type="SUPFAM" id="SSF49464">
    <property type="entry name" value="Carboxypeptidase regulatory domain-like"/>
    <property type="match status" value="1"/>
</dbReference>
<accession>A0ABV5FBR3</accession>
<reference evidence="11 12" key="1">
    <citation type="submission" date="2024-09" db="EMBL/GenBank/DDBJ databases">
        <authorList>
            <person name="Sun Q."/>
            <person name="Mori K."/>
        </authorList>
    </citation>
    <scope>NUCLEOTIDE SEQUENCE [LARGE SCALE GENOMIC DNA]</scope>
    <source>
        <strain evidence="11 12">CECT 8622</strain>
    </source>
</reference>
<dbReference type="InterPro" id="IPR023996">
    <property type="entry name" value="TonB-dep_OMP_SusC/RagA"/>
</dbReference>